<sequence length="95" mass="11185">MIFFLNYLCFFSIFFIYFINAFFSSHKFSSVLVLPFDFSSYSALHEKNNSNNSIKGIFNTLLGCFLCVGFFLNWIFNFLCCFFLILFLFITFAST</sequence>
<keyword evidence="1" id="KW-0812">Transmembrane</keyword>
<dbReference type="EMBL" id="GITU01011686">
    <property type="protein sequence ID" value="MBC1180389.1"/>
    <property type="molecule type" value="Transcribed_RNA"/>
</dbReference>
<feature type="transmembrane region" description="Helical" evidence="1">
    <location>
        <begin position="57"/>
        <end position="90"/>
    </location>
</feature>
<reference evidence="2" key="1">
    <citation type="journal article" date="2020" name="BMC">
        <title>Leishmania infection induces a limited differential gene expression in the sand fly midgut.</title>
        <authorList>
            <person name="Coutinho-Abreu I.V."/>
            <person name="Serafim T.D."/>
            <person name="Meneses C."/>
            <person name="Kamhawi S."/>
            <person name="Oliveira F."/>
            <person name="Valenzuela J.G."/>
        </authorList>
    </citation>
    <scope>NUCLEOTIDE SEQUENCE</scope>
    <source>
        <strain evidence="2">Jacobina</strain>
        <tissue evidence="2">Midgut</tissue>
    </source>
</reference>
<keyword evidence="1" id="KW-1133">Transmembrane helix</keyword>
<organism evidence="2">
    <name type="scientific">Lutzomyia longipalpis</name>
    <name type="common">Sand fly</name>
    <dbReference type="NCBI Taxonomy" id="7200"/>
    <lineage>
        <taxon>Eukaryota</taxon>
        <taxon>Metazoa</taxon>
        <taxon>Ecdysozoa</taxon>
        <taxon>Arthropoda</taxon>
        <taxon>Hexapoda</taxon>
        <taxon>Insecta</taxon>
        <taxon>Pterygota</taxon>
        <taxon>Neoptera</taxon>
        <taxon>Endopterygota</taxon>
        <taxon>Diptera</taxon>
        <taxon>Nematocera</taxon>
        <taxon>Psychodoidea</taxon>
        <taxon>Psychodidae</taxon>
        <taxon>Lutzomyia</taxon>
        <taxon>Lutzomyia</taxon>
    </lineage>
</organism>
<evidence type="ECO:0000256" key="1">
    <source>
        <dbReference type="SAM" id="Phobius"/>
    </source>
</evidence>
<dbReference type="AlphaFoldDB" id="A0A7G3B744"/>
<proteinExistence type="predicted"/>
<evidence type="ECO:0000313" key="2">
    <source>
        <dbReference type="EMBL" id="MBC1180389.1"/>
    </source>
</evidence>
<protein>
    <submittedName>
        <fullName evidence="2">Uncharacterized protein</fullName>
    </submittedName>
</protein>
<name>A0A7G3B744_LUTLO</name>
<feature type="transmembrane region" description="Helical" evidence="1">
    <location>
        <begin position="7"/>
        <end position="25"/>
    </location>
</feature>
<accession>A0A7G3B744</accession>
<keyword evidence="1" id="KW-0472">Membrane</keyword>